<evidence type="ECO:0000313" key="2">
    <source>
        <dbReference type="Proteomes" id="UP000215256"/>
    </source>
</evidence>
<dbReference type="EMBL" id="CP022604">
    <property type="protein sequence ID" value="ASV85665.1"/>
    <property type="molecule type" value="Genomic_DNA"/>
</dbReference>
<proteinExistence type="predicted"/>
<protein>
    <submittedName>
        <fullName evidence="1">Phage tail family protein</fullName>
    </submittedName>
</protein>
<sequence length="269" mass="30516">MADRTALLPSNATVLEKTLSEALDRTPELSPGIVELRGFKFHPIDRVVPYLVSEYGLSEVAEYLPNLRDVIREGIQWQRLIGTPAAIHKSLRWINHDGDIEEFPATARKWWWFQIHLPFEPNNTQFLRPMTRLVMSSKPLRSEFARMTAGWDVRAFRLNEHRLNGDAGLNTWSGTRKEPGGPVVSIRVNHRKQIVVPTGGRVDVKDIQNVEMVRTVRANIPVNQLSARFASLAAVRVEYRNRATVAFQNAPFVHQPFGAPVPRVQTGSE</sequence>
<dbReference type="Pfam" id="PF09684">
    <property type="entry name" value="Tail_P2_I"/>
    <property type="match status" value="1"/>
</dbReference>
<name>A0A248UG00_9HYPH</name>
<evidence type="ECO:0000313" key="1">
    <source>
        <dbReference type="EMBL" id="ASV85665.1"/>
    </source>
</evidence>
<dbReference type="KEGG" id="och:CES85_1648"/>
<dbReference type="RefSeq" id="WP_095447022.1">
    <property type="nucleotide sequence ID" value="NZ_CP022604.1"/>
</dbReference>
<dbReference type="Proteomes" id="UP000215256">
    <property type="component" value="Chromosome 1"/>
</dbReference>
<organism evidence="1 2">
    <name type="scientific">Ochrobactrum quorumnocens</name>
    <dbReference type="NCBI Taxonomy" id="271865"/>
    <lineage>
        <taxon>Bacteria</taxon>
        <taxon>Pseudomonadati</taxon>
        <taxon>Pseudomonadota</taxon>
        <taxon>Alphaproteobacteria</taxon>
        <taxon>Hyphomicrobiales</taxon>
        <taxon>Brucellaceae</taxon>
        <taxon>Brucella/Ochrobactrum group</taxon>
        <taxon>Ochrobactrum</taxon>
    </lineage>
</organism>
<accession>A0A248UG00</accession>
<gene>
    <name evidence="1" type="ORF">CES85_1648</name>
</gene>
<reference evidence="1 2" key="1">
    <citation type="submission" date="2017-07" db="EMBL/GenBank/DDBJ databases">
        <title>Phylogenetic study on the rhizospheric bacterium Ochrobactrum sp. A44.</title>
        <authorList>
            <person name="Krzyzanowska D.M."/>
            <person name="Ossowicki A."/>
            <person name="Rajewska M."/>
            <person name="Maciag T."/>
            <person name="Kaczynski Z."/>
            <person name="Czerwicka M."/>
            <person name="Jafra S."/>
        </authorList>
    </citation>
    <scope>NUCLEOTIDE SEQUENCE [LARGE SCALE GENOMIC DNA]</scope>
    <source>
        <strain evidence="1 2">A44</strain>
    </source>
</reference>
<dbReference type="AlphaFoldDB" id="A0A248UG00"/>
<dbReference type="OrthoDB" id="7875566at2"/>
<dbReference type="InterPro" id="IPR006521">
    <property type="entry name" value="Tail_protein_I"/>
</dbReference>